<dbReference type="Pfam" id="PF17212">
    <property type="entry name" value="Tube"/>
    <property type="match status" value="1"/>
</dbReference>
<reference evidence="1 2" key="1">
    <citation type="submission" date="2019-02" db="EMBL/GenBank/DDBJ databases">
        <title>Draft Genome Sequences of Six Type Strains of the Genus Massilia.</title>
        <authorList>
            <person name="Miess H."/>
            <person name="Frediansyhah A."/>
            <person name="Gross H."/>
        </authorList>
    </citation>
    <scope>NUCLEOTIDE SEQUENCE [LARGE SCALE GENOMIC DNA]</scope>
    <source>
        <strain evidence="1 2">DSM 17473</strain>
    </source>
</reference>
<evidence type="ECO:0000313" key="1">
    <source>
        <dbReference type="EMBL" id="QBE66838.1"/>
    </source>
</evidence>
<evidence type="ECO:0000313" key="2">
    <source>
        <dbReference type="Proteomes" id="UP000290637"/>
    </source>
</evidence>
<organism evidence="1 2">
    <name type="scientific">Pseudoduganella lutea</name>
    <dbReference type="NCBI Taxonomy" id="321985"/>
    <lineage>
        <taxon>Bacteria</taxon>
        <taxon>Pseudomonadati</taxon>
        <taxon>Pseudomonadota</taxon>
        <taxon>Betaproteobacteria</taxon>
        <taxon>Burkholderiales</taxon>
        <taxon>Oxalobacteraceae</taxon>
        <taxon>Telluria group</taxon>
        <taxon>Pseudoduganella</taxon>
    </lineage>
</organism>
<accession>A0A4P6L790</accession>
<gene>
    <name evidence="1" type="ORF">EWM63_30920</name>
</gene>
<dbReference type="RefSeq" id="WP_130189945.1">
    <property type="nucleotide sequence ID" value="NZ_CP035913.1"/>
</dbReference>
<name>A0A4P6L790_9BURK</name>
<keyword evidence="2" id="KW-1185">Reference proteome</keyword>
<protein>
    <submittedName>
        <fullName evidence="1">Phage tail protein</fullName>
    </submittedName>
</protein>
<proteinExistence type="predicted"/>
<dbReference type="OrthoDB" id="6875093at2"/>
<sequence>MPTATTPTSELDAVNLMLQVIGESPISSLSGPPVVDAVIAQQVLAETLREVQSQGWHFNTEKEYPLVPSFETNEISVPLNTLRVDTIGPDQGIDVVHRGTRLYDRKKHTYEFSRTLKVDLVVLLPFEELPQAARHYITVKAARKFQARAVGSDTLYQFTQADEVEARRIFKKAEGATADHNFLTGTTVTRILQRR</sequence>
<dbReference type="AlphaFoldDB" id="A0A4P6L790"/>
<dbReference type="Proteomes" id="UP000290637">
    <property type="component" value="Chromosome"/>
</dbReference>
<dbReference type="KEGG" id="plue:EWM63_30920"/>
<dbReference type="EMBL" id="CP035913">
    <property type="protein sequence ID" value="QBE66838.1"/>
    <property type="molecule type" value="Genomic_DNA"/>
</dbReference>
<dbReference type="InterPro" id="IPR033767">
    <property type="entry name" value="Tail_Gp11"/>
</dbReference>